<dbReference type="CDD" id="cd17574">
    <property type="entry name" value="REC_OmpR"/>
    <property type="match status" value="1"/>
</dbReference>
<dbReference type="GO" id="GO:0000160">
    <property type="term" value="P:phosphorelay signal transduction system"/>
    <property type="evidence" value="ECO:0007669"/>
    <property type="project" value="InterPro"/>
</dbReference>
<dbReference type="PROSITE" id="PS50110">
    <property type="entry name" value="RESPONSE_REGULATORY"/>
    <property type="match status" value="1"/>
</dbReference>
<dbReference type="EMBL" id="CP017708">
    <property type="protein sequence ID" value="AOY84828.1"/>
    <property type="molecule type" value="Genomic_DNA"/>
</dbReference>
<accession>A0A1D9GAZ9</accession>
<feature type="modified residue" description="4-aspartylphosphate" evidence="2">
    <location>
        <position position="52"/>
    </location>
</feature>
<dbReference type="Gene3D" id="3.40.50.2300">
    <property type="match status" value="1"/>
</dbReference>
<dbReference type="SMART" id="SM00448">
    <property type="entry name" value="REC"/>
    <property type="match status" value="1"/>
</dbReference>
<dbReference type="PANTHER" id="PTHR43156">
    <property type="entry name" value="STAGE II SPORULATION PROTEIN E-RELATED"/>
    <property type="match status" value="1"/>
</dbReference>
<gene>
    <name evidence="4" type="ORF">BJP36_22435</name>
</gene>
<organism evidence="4 5">
    <name type="scientific">Moorena producens (strain JHB)</name>
    <dbReference type="NCBI Taxonomy" id="1454205"/>
    <lineage>
        <taxon>Bacteria</taxon>
        <taxon>Bacillati</taxon>
        <taxon>Cyanobacteriota</taxon>
        <taxon>Cyanophyceae</taxon>
        <taxon>Coleofasciculales</taxon>
        <taxon>Coleofasciculaceae</taxon>
        <taxon>Moorena</taxon>
    </lineage>
</organism>
<name>A0A1D9GAZ9_MOOP1</name>
<protein>
    <submittedName>
        <fullName evidence="4">SpoIIE family protein phosphatase</fullName>
    </submittedName>
</protein>
<keyword evidence="1" id="KW-0378">Hydrolase</keyword>
<dbReference type="AlphaFoldDB" id="A0A1D9GAZ9"/>
<sequence length="381" mass="42716">MNQILIIDDDPAMQMLLKRTLCHQGYEVAVASNGEEGLVQVQKLRPGLVICDWIMPGMNGLDVCRQLKATPGLSTTIFILVTSRNSIEDRVEGLDAGADDFLCKPIEIAELNARVRAGLRLHQLSHDLQHQKQLLEGELAEAAEYVSSILPDRMIKPSVTIDTRFIPSRKLGGDGFDYYWLDSEHLAIYLLDAAGHGLRAALPTISVLNLLRSRALKSINYYQPSDVLRGLNQTFQITERNDKYFTVWYGVYNQVKRQLVYASAGHPPAILIAQTHGSLMEVQRLKTPGLPVGMFPDADYIDQCCEITESSTLYIFSDGIYEINQSNGNVWGLEPFIRLLAECKQNHNGACHLDLILKSLEAVNPKHYFDDDLSLLEINFV</sequence>
<keyword evidence="2" id="KW-0597">Phosphoprotein</keyword>
<evidence type="ECO:0000256" key="2">
    <source>
        <dbReference type="PROSITE-ProRule" id="PRU00169"/>
    </source>
</evidence>
<proteinExistence type="predicted"/>
<evidence type="ECO:0000313" key="4">
    <source>
        <dbReference type="EMBL" id="AOY84828.1"/>
    </source>
</evidence>
<reference evidence="5" key="1">
    <citation type="submission" date="2016-10" db="EMBL/GenBank/DDBJ databases">
        <title>Comparative genomics uncovers the prolific and rare metabolic potential of the cyanobacterial genus Moorea.</title>
        <authorList>
            <person name="Leao T."/>
            <person name="Castelao G."/>
            <person name="Korobeynikov A."/>
            <person name="Monroe E.A."/>
            <person name="Podell S."/>
            <person name="Glukhov E."/>
            <person name="Allen E."/>
            <person name="Gerwick W.H."/>
            <person name="Gerwick L."/>
        </authorList>
    </citation>
    <scope>NUCLEOTIDE SEQUENCE [LARGE SCALE GENOMIC DNA]</scope>
    <source>
        <strain evidence="5">JHB</strain>
    </source>
</reference>
<feature type="domain" description="Response regulatory" evidence="3">
    <location>
        <begin position="3"/>
        <end position="119"/>
    </location>
</feature>
<evidence type="ECO:0000256" key="1">
    <source>
        <dbReference type="ARBA" id="ARBA00022801"/>
    </source>
</evidence>
<dbReference type="PANTHER" id="PTHR43156:SF2">
    <property type="entry name" value="STAGE II SPORULATION PROTEIN E"/>
    <property type="match status" value="1"/>
</dbReference>
<evidence type="ECO:0000313" key="5">
    <source>
        <dbReference type="Proteomes" id="UP000176944"/>
    </source>
</evidence>
<dbReference type="GO" id="GO:0016791">
    <property type="term" value="F:phosphatase activity"/>
    <property type="evidence" value="ECO:0007669"/>
    <property type="project" value="TreeGrafter"/>
</dbReference>
<dbReference type="Pfam" id="PF07228">
    <property type="entry name" value="SpoIIE"/>
    <property type="match status" value="1"/>
</dbReference>
<dbReference type="SMART" id="SM00331">
    <property type="entry name" value="PP2C_SIG"/>
    <property type="match status" value="1"/>
</dbReference>
<dbReference type="InterPro" id="IPR011006">
    <property type="entry name" value="CheY-like_superfamily"/>
</dbReference>
<dbReference type="SUPFAM" id="SSF52172">
    <property type="entry name" value="CheY-like"/>
    <property type="match status" value="1"/>
</dbReference>
<dbReference type="Pfam" id="PF00072">
    <property type="entry name" value="Response_reg"/>
    <property type="match status" value="1"/>
</dbReference>
<dbReference type="Proteomes" id="UP000176944">
    <property type="component" value="Chromosome"/>
</dbReference>
<dbReference type="InterPro" id="IPR036457">
    <property type="entry name" value="PPM-type-like_dom_sf"/>
</dbReference>
<evidence type="ECO:0000259" key="3">
    <source>
        <dbReference type="PROSITE" id="PS50110"/>
    </source>
</evidence>
<dbReference type="InterPro" id="IPR001932">
    <property type="entry name" value="PPM-type_phosphatase-like_dom"/>
</dbReference>
<dbReference type="InterPro" id="IPR001789">
    <property type="entry name" value="Sig_transdc_resp-reg_receiver"/>
</dbReference>
<dbReference type="Gene3D" id="3.60.40.10">
    <property type="entry name" value="PPM-type phosphatase domain"/>
    <property type="match status" value="1"/>
</dbReference>
<dbReference type="InterPro" id="IPR052016">
    <property type="entry name" value="Bact_Sigma-Reg"/>
</dbReference>